<name>A0A2T7PPK0_POMCA</name>
<dbReference type="EMBL" id="PZQS01000002">
    <property type="protein sequence ID" value="PVD35335.1"/>
    <property type="molecule type" value="Genomic_DNA"/>
</dbReference>
<feature type="active site" evidence="7">
    <location>
        <position position="231"/>
    </location>
</feature>
<dbReference type="SMART" id="SM00114">
    <property type="entry name" value="CARD"/>
    <property type="match status" value="1"/>
</dbReference>
<organism evidence="12 13">
    <name type="scientific">Pomacea canaliculata</name>
    <name type="common">Golden apple snail</name>
    <dbReference type="NCBI Taxonomy" id="400727"/>
    <lineage>
        <taxon>Eukaryota</taxon>
        <taxon>Metazoa</taxon>
        <taxon>Spiralia</taxon>
        <taxon>Lophotrochozoa</taxon>
        <taxon>Mollusca</taxon>
        <taxon>Gastropoda</taxon>
        <taxon>Caenogastropoda</taxon>
        <taxon>Architaenioglossa</taxon>
        <taxon>Ampullarioidea</taxon>
        <taxon>Ampullariidae</taxon>
        <taxon>Pomacea</taxon>
    </lineage>
</organism>
<dbReference type="STRING" id="400727.A0A2T7PPK0"/>
<feature type="domain" description="CARD" evidence="11">
    <location>
        <begin position="2"/>
        <end position="93"/>
    </location>
</feature>
<dbReference type="PROSITE" id="PS50209">
    <property type="entry name" value="CARD"/>
    <property type="match status" value="1"/>
</dbReference>
<feature type="domain" description="Caspase family p10" evidence="9">
    <location>
        <begin position="356"/>
        <end position="444"/>
    </location>
</feature>
<dbReference type="InterPro" id="IPR029030">
    <property type="entry name" value="Caspase-like_dom_sf"/>
</dbReference>
<dbReference type="PRINTS" id="PR00376">
    <property type="entry name" value="IL1BCENZYME"/>
</dbReference>
<reference evidence="12 13" key="1">
    <citation type="submission" date="2018-04" db="EMBL/GenBank/DDBJ databases">
        <title>The genome of golden apple snail Pomacea canaliculata provides insight into stress tolerance and invasive adaptation.</title>
        <authorList>
            <person name="Liu C."/>
            <person name="Liu B."/>
            <person name="Ren Y."/>
            <person name="Zhang Y."/>
            <person name="Wang H."/>
            <person name="Li S."/>
            <person name="Jiang F."/>
            <person name="Yin L."/>
            <person name="Zhang G."/>
            <person name="Qian W."/>
            <person name="Fan W."/>
        </authorList>
    </citation>
    <scope>NUCLEOTIDE SEQUENCE [LARGE SCALE GENOMIC DNA]</scope>
    <source>
        <strain evidence="12">SZHN2017</strain>
        <tissue evidence="12">Muscle</tissue>
    </source>
</reference>
<sequence length="465" mass="52162">MMEKEHKDRLQRAWLPLLNTVGDVIRVIDGLFTKNIITRLMKERIVQGNAVHSDKLRALMDLLPRRGPEAFDAFYDVLIEQEEFDAADYLKPELKGQHKTRNDDLPKKWPDRDVHDPDHIKVSLVADKEMIQNFENAYSDEIYPMCRAKRGIFLLIDNQNFYAARAAGIKLADRDGTEFDQTALHSLFEALDFKVEIKDNCSAKQIADALQEVARKSHRDFDCFACAILSHGEQGVVFGVDGDKILIKDIIGAMDGVRCPTLIGKPKLFFVQACQGNKYDKGVSVVKLGDAAGDMPTGDSVSTGDGVSTGADVSTVADHMKNMTMQDAVQHKEELDVMDLYNLVDNVLNKQCDNVSNGKTGTKCDIFLAMATSPDYVSIRNTKFGSWFIQAVAYVFSKFAHKNELLHLMIKVNRLVSRAETREGGYKQVSGFNSKLTKELYFFPGLKKQVPSPRPETSIEPQAQN</sequence>
<dbReference type="OrthoDB" id="6286214at2759"/>
<evidence type="ECO:0000256" key="7">
    <source>
        <dbReference type="PIRSR" id="PIRSR038001-1"/>
    </source>
</evidence>
<dbReference type="PROSITE" id="PS50207">
    <property type="entry name" value="CASPASE_P10"/>
    <property type="match status" value="1"/>
</dbReference>
<dbReference type="InterPro" id="IPR033139">
    <property type="entry name" value="Caspase_cys_AS"/>
</dbReference>
<evidence type="ECO:0000256" key="2">
    <source>
        <dbReference type="ARBA" id="ARBA00022670"/>
    </source>
</evidence>
<evidence type="ECO:0000256" key="5">
    <source>
        <dbReference type="ARBA" id="ARBA00022807"/>
    </source>
</evidence>
<evidence type="ECO:0000256" key="6">
    <source>
        <dbReference type="ARBA" id="ARBA00023145"/>
    </source>
</evidence>
<gene>
    <name evidence="12" type="ORF">C0Q70_02295</name>
</gene>
<dbReference type="SUPFAM" id="SSF47986">
    <property type="entry name" value="DEATH domain"/>
    <property type="match status" value="1"/>
</dbReference>
<dbReference type="PANTHER" id="PTHR47901">
    <property type="entry name" value="CASPASE RECRUITMENT DOMAIN-CONTAINING PROTEIN 18"/>
    <property type="match status" value="1"/>
</dbReference>
<dbReference type="InterPro" id="IPR002138">
    <property type="entry name" value="Pept_C14_p10"/>
</dbReference>
<evidence type="ECO:0000256" key="1">
    <source>
        <dbReference type="ARBA" id="ARBA00010134"/>
    </source>
</evidence>
<dbReference type="InterPro" id="IPR001315">
    <property type="entry name" value="CARD"/>
</dbReference>
<dbReference type="PROSITE" id="PS01121">
    <property type="entry name" value="CASPASE_HIS"/>
    <property type="match status" value="1"/>
</dbReference>
<dbReference type="InterPro" id="IPR016129">
    <property type="entry name" value="Caspase_his_AS"/>
</dbReference>
<evidence type="ECO:0000313" key="12">
    <source>
        <dbReference type="EMBL" id="PVD35335.1"/>
    </source>
</evidence>
<dbReference type="InterPro" id="IPR015917">
    <property type="entry name" value="Pept_C14A"/>
</dbReference>
<feature type="active site" evidence="7">
    <location>
        <position position="274"/>
    </location>
</feature>
<dbReference type="InterPro" id="IPR011029">
    <property type="entry name" value="DEATH-like_dom_sf"/>
</dbReference>
<dbReference type="PIRSF" id="PIRSF038001">
    <property type="entry name" value="Caspase_ICE"/>
    <property type="match status" value="1"/>
</dbReference>
<dbReference type="InterPro" id="IPR002398">
    <property type="entry name" value="Pept_C14"/>
</dbReference>
<dbReference type="Pfam" id="PF00619">
    <property type="entry name" value="CARD"/>
    <property type="match status" value="1"/>
</dbReference>
<dbReference type="PANTHER" id="PTHR47901:SF8">
    <property type="entry name" value="CASPASE-3"/>
    <property type="match status" value="1"/>
</dbReference>
<dbReference type="SMART" id="SM00115">
    <property type="entry name" value="CASc"/>
    <property type="match status" value="1"/>
</dbReference>
<evidence type="ECO:0000259" key="11">
    <source>
        <dbReference type="PROSITE" id="PS50209"/>
    </source>
</evidence>
<protein>
    <submittedName>
        <fullName evidence="12">Uncharacterized protein</fullName>
    </submittedName>
</protein>
<comment type="caution">
    <text evidence="12">The sequence shown here is derived from an EMBL/GenBank/DDBJ whole genome shotgun (WGS) entry which is preliminary data.</text>
</comment>
<dbReference type="Gene3D" id="1.10.533.10">
    <property type="entry name" value="Death Domain, Fas"/>
    <property type="match status" value="1"/>
</dbReference>
<dbReference type="GO" id="GO:0006915">
    <property type="term" value="P:apoptotic process"/>
    <property type="evidence" value="ECO:0007669"/>
    <property type="project" value="UniProtKB-KW"/>
</dbReference>
<keyword evidence="5" id="KW-0788">Thiol protease</keyword>
<dbReference type="GO" id="GO:0042981">
    <property type="term" value="P:regulation of apoptotic process"/>
    <property type="evidence" value="ECO:0007669"/>
    <property type="project" value="InterPro"/>
</dbReference>
<proteinExistence type="inferred from homology"/>
<dbReference type="AlphaFoldDB" id="A0A2T7PPK0"/>
<feature type="domain" description="Caspase family p20" evidence="10">
    <location>
        <begin position="149"/>
        <end position="278"/>
    </location>
</feature>
<evidence type="ECO:0000256" key="8">
    <source>
        <dbReference type="RuleBase" id="RU003971"/>
    </source>
</evidence>
<dbReference type="CDD" id="cd01671">
    <property type="entry name" value="CARD"/>
    <property type="match status" value="1"/>
</dbReference>
<keyword evidence="2" id="KW-0645">Protease</keyword>
<dbReference type="Proteomes" id="UP000245119">
    <property type="component" value="Linkage Group LG2"/>
</dbReference>
<evidence type="ECO:0000313" key="13">
    <source>
        <dbReference type="Proteomes" id="UP000245119"/>
    </source>
</evidence>
<keyword evidence="4" id="KW-0378">Hydrolase</keyword>
<dbReference type="PROSITE" id="PS01122">
    <property type="entry name" value="CASPASE_CYS"/>
    <property type="match status" value="1"/>
</dbReference>
<evidence type="ECO:0000259" key="10">
    <source>
        <dbReference type="PROSITE" id="PS50208"/>
    </source>
</evidence>
<keyword evidence="3" id="KW-0053">Apoptosis</keyword>
<keyword evidence="13" id="KW-1185">Reference proteome</keyword>
<evidence type="ECO:0000256" key="3">
    <source>
        <dbReference type="ARBA" id="ARBA00022703"/>
    </source>
</evidence>
<comment type="similarity">
    <text evidence="1 8">Belongs to the peptidase C14A family.</text>
</comment>
<dbReference type="Gene3D" id="3.40.50.1460">
    <property type="match status" value="1"/>
</dbReference>
<dbReference type="GO" id="GO:0004197">
    <property type="term" value="F:cysteine-type endopeptidase activity"/>
    <property type="evidence" value="ECO:0007669"/>
    <property type="project" value="InterPro"/>
</dbReference>
<dbReference type="PROSITE" id="PS50208">
    <property type="entry name" value="CASPASE_P20"/>
    <property type="match status" value="1"/>
</dbReference>
<evidence type="ECO:0000259" key="9">
    <source>
        <dbReference type="PROSITE" id="PS50207"/>
    </source>
</evidence>
<keyword evidence="6" id="KW-0865">Zymogen</keyword>
<dbReference type="SUPFAM" id="SSF52129">
    <property type="entry name" value="Caspase-like"/>
    <property type="match status" value="1"/>
</dbReference>
<dbReference type="CDD" id="cd00032">
    <property type="entry name" value="CASc"/>
    <property type="match status" value="1"/>
</dbReference>
<dbReference type="InterPro" id="IPR001309">
    <property type="entry name" value="Pept_C14_p20"/>
</dbReference>
<dbReference type="GO" id="GO:0006508">
    <property type="term" value="P:proteolysis"/>
    <property type="evidence" value="ECO:0007669"/>
    <property type="project" value="UniProtKB-KW"/>
</dbReference>
<dbReference type="Pfam" id="PF00656">
    <property type="entry name" value="Peptidase_C14"/>
    <property type="match status" value="1"/>
</dbReference>
<dbReference type="InterPro" id="IPR011600">
    <property type="entry name" value="Pept_C14_caspase"/>
</dbReference>
<accession>A0A2T7PPK0</accession>
<evidence type="ECO:0000256" key="4">
    <source>
        <dbReference type="ARBA" id="ARBA00022801"/>
    </source>
</evidence>